<dbReference type="AlphaFoldDB" id="A0A381UXX9"/>
<name>A0A381UXX9_9ZZZZ</name>
<accession>A0A381UXX9</accession>
<protein>
    <recommendedName>
        <fullName evidence="2">Peptidase M16 N-terminal domain-containing protein</fullName>
    </recommendedName>
</protein>
<dbReference type="Gene3D" id="3.30.830.10">
    <property type="entry name" value="Metalloenzyme, LuxS/M16 peptidase-like"/>
    <property type="match status" value="2"/>
</dbReference>
<dbReference type="PANTHER" id="PTHR43016">
    <property type="entry name" value="PRESEQUENCE PROTEASE"/>
    <property type="match status" value="1"/>
</dbReference>
<dbReference type="EMBL" id="UINC01007371">
    <property type="protein sequence ID" value="SVA32955.1"/>
    <property type="molecule type" value="Genomic_DNA"/>
</dbReference>
<proteinExistence type="predicted"/>
<dbReference type="GO" id="GO:0046872">
    <property type="term" value="F:metal ion binding"/>
    <property type="evidence" value="ECO:0007669"/>
    <property type="project" value="InterPro"/>
</dbReference>
<dbReference type="SUPFAM" id="SSF63411">
    <property type="entry name" value="LuxS/MPP-like metallohydrolase"/>
    <property type="match status" value="2"/>
</dbReference>
<sequence>MLEKLLITLLIALNFYTQFCFPKLLANQNIRLSDLKNHQKVVDFTVEAVYEVDNQKPLGARFRHNQSGFVLDLLRIQSVPQAFMWVNSHPVSDRGEPHTLEHLLLGKGTKGRYVASLEEMSLGNSSAFTAQLRTCYHFHTSAGSSVFFNLFQTKLDAMLHPNFSDEEIRREVRNMGITNDPVDGSLSLEEKGTVYNEMVSSFERPWGNLYFELGKMIYGHDHPSAYSAGGYPTAIREMKPEHIRNFHNSTHHLNNMGAIMALPSELSLETVIVRISDILKIVEPDAKYGSVHPDDANNLLSIPDGKTTGTLSQVTFPHMNKNEPGLLVFSWPANRTLDSKQNILLDLFLQTLASGQTSNLYRRFIDSQTQTMDIGATSVFGWRSDEAGEPIFIGLNSVHRKTGDAGMMDSIRQVILDEIQLISNYPDGSDELSEFNKRIESRIEEYRKEITDFFNSPPRFGYRGTGSSWMKHLSELHKIGGFKRSLTFSEYFDWASTIVKSNKNHWREMINNWKLLNDKPFGVVTLPDPGYLEQKRYERDLRIEEYKTMLMERYQTNDIHNALLNYQEDYDGNTAVIKK</sequence>
<feature type="non-terminal residue" evidence="1">
    <location>
        <position position="579"/>
    </location>
</feature>
<dbReference type="PANTHER" id="PTHR43016:SF16">
    <property type="entry name" value="METALLOPROTEASE, PUTATIVE (AFU_ORTHOLOGUE AFUA_4G07610)-RELATED"/>
    <property type="match status" value="1"/>
</dbReference>
<reference evidence="1" key="1">
    <citation type="submission" date="2018-05" db="EMBL/GenBank/DDBJ databases">
        <authorList>
            <person name="Lanie J.A."/>
            <person name="Ng W.-L."/>
            <person name="Kazmierczak K.M."/>
            <person name="Andrzejewski T.M."/>
            <person name="Davidsen T.M."/>
            <person name="Wayne K.J."/>
            <person name="Tettelin H."/>
            <person name="Glass J.I."/>
            <person name="Rusch D."/>
            <person name="Podicherti R."/>
            <person name="Tsui H.-C.T."/>
            <person name="Winkler M.E."/>
        </authorList>
    </citation>
    <scope>NUCLEOTIDE SEQUENCE</scope>
</reference>
<gene>
    <name evidence="1" type="ORF">METZ01_LOCUS85809</name>
</gene>
<evidence type="ECO:0008006" key="2">
    <source>
        <dbReference type="Google" id="ProtNLM"/>
    </source>
</evidence>
<organism evidence="1">
    <name type="scientific">marine metagenome</name>
    <dbReference type="NCBI Taxonomy" id="408172"/>
    <lineage>
        <taxon>unclassified sequences</taxon>
        <taxon>metagenomes</taxon>
        <taxon>ecological metagenomes</taxon>
    </lineage>
</organism>
<evidence type="ECO:0000313" key="1">
    <source>
        <dbReference type="EMBL" id="SVA32955.1"/>
    </source>
</evidence>
<dbReference type="InterPro" id="IPR011249">
    <property type="entry name" value="Metalloenz_LuxS/M16"/>
</dbReference>